<dbReference type="Pfam" id="PF01764">
    <property type="entry name" value="Lipase_3"/>
    <property type="match status" value="1"/>
</dbReference>
<dbReference type="InterPro" id="IPR044819">
    <property type="entry name" value="OBL-like"/>
</dbReference>
<name>A0AAU9M1W5_9ASTR</name>
<protein>
    <recommendedName>
        <fullName evidence="2">Fungal lipase-type domain-containing protein</fullName>
    </recommendedName>
</protein>
<evidence type="ECO:0000313" key="4">
    <source>
        <dbReference type="Proteomes" id="UP001157418"/>
    </source>
</evidence>
<dbReference type="PANTHER" id="PTHR46086:SF17">
    <property type="entry name" value="ALPHA_BETA-HYDROLASES SUPERFAMILY PROTEIN"/>
    <property type="match status" value="1"/>
</dbReference>
<dbReference type="InterPro" id="IPR029058">
    <property type="entry name" value="AB_hydrolase_fold"/>
</dbReference>
<dbReference type="GO" id="GO:0004806">
    <property type="term" value="F:triacylglycerol lipase activity"/>
    <property type="evidence" value="ECO:0007669"/>
    <property type="project" value="InterPro"/>
</dbReference>
<organism evidence="3 4">
    <name type="scientific">Lactuca virosa</name>
    <dbReference type="NCBI Taxonomy" id="75947"/>
    <lineage>
        <taxon>Eukaryota</taxon>
        <taxon>Viridiplantae</taxon>
        <taxon>Streptophyta</taxon>
        <taxon>Embryophyta</taxon>
        <taxon>Tracheophyta</taxon>
        <taxon>Spermatophyta</taxon>
        <taxon>Magnoliopsida</taxon>
        <taxon>eudicotyledons</taxon>
        <taxon>Gunneridae</taxon>
        <taxon>Pentapetalae</taxon>
        <taxon>asterids</taxon>
        <taxon>campanulids</taxon>
        <taxon>Asterales</taxon>
        <taxon>Asteraceae</taxon>
        <taxon>Cichorioideae</taxon>
        <taxon>Cichorieae</taxon>
        <taxon>Lactucinae</taxon>
        <taxon>Lactuca</taxon>
    </lineage>
</organism>
<sequence length="487" mass="56016">MVCDKSFSSSYMLLNHEEVGVFDLVHMLRSHAIEKRNFVDCPKGMTEENFKQRWLLSMSVLAQKMLKSIKKPLAAMGSGIEYWLNLVSCNRNLSGLISNWIRGEMIRPERSLSTFISFTGCLDTRIELDKDIVESGDKDRYNCLLSIMAAKASYENHAYLQHIVIDIWKMELLGSFDFWNDYQQKATTQAFILRDKKEDSELIVVAFRGTETFDADAWSSDVDLSWYELPGIGKVHGGFMKALGLQKSLGWPEEVTHRTKNLEQPLAYYVIRDMLKQALKENNKAKFIVTGHSLGGALAVLFPAVLMSHNEVELLDMLEGVYTFGQPRVGDKRFGKFMKENFEKFNVKYYRTVYSNDLVPRLPYDDSTMMFKHFGTCLYFDSFYNGKIMEEEPNKNYFSPLSALPKLINAVWEIIRSFMIPYTRGADYNEGFVLKMYRFTGLLIAGVPAHGLQDYVNVVRLGSDLYKDPRLIKDNDIKLMIDDGTLM</sequence>
<dbReference type="Gene3D" id="3.40.50.1820">
    <property type="entry name" value="alpha/beta hydrolase"/>
    <property type="match status" value="1"/>
</dbReference>
<evidence type="ECO:0000256" key="1">
    <source>
        <dbReference type="ARBA" id="ARBA00022801"/>
    </source>
</evidence>
<dbReference type="Proteomes" id="UP001157418">
    <property type="component" value="Unassembled WGS sequence"/>
</dbReference>
<reference evidence="3 4" key="1">
    <citation type="submission" date="2022-01" db="EMBL/GenBank/DDBJ databases">
        <authorList>
            <person name="Xiong W."/>
            <person name="Schranz E."/>
        </authorList>
    </citation>
    <scope>NUCLEOTIDE SEQUENCE [LARGE SCALE GENOMIC DNA]</scope>
</reference>
<dbReference type="CDD" id="cd00519">
    <property type="entry name" value="Lipase_3"/>
    <property type="match status" value="1"/>
</dbReference>
<dbReference type="InterPro" id="IPR002921">
    <property type="entry name" value="Fungal_lipase-type"/>
</dbReference>
<dbReference type="PANTHER" id="PTHR46086">
    <property type="entry name" value="ALPHA/BETA-HYDROLASES SUPERFAMILY PROTEIN"/>
    <property type="match status" value="1"/>
</dbReference>
<dbReference type="GO" id="GO:0006629">
    <property type="term" value="P:lipid metabolic process"/>
    <property type="evidence" value="ECO:0007669"/>
    <property type="project" value="InterPro"/>
</dbReference>
<comment type="caution">
    <text evidence="3">The sequence shown here is derived from an EMBL/GenBank/DDBJ whole genome shotgun (WGS) entry which is preliminary data.</text>
</comment>
<proteinExistence type="predicted"/>
<dbReference type="SUPFAM" id="SSF53474">
    <property type="entry name" value="alpha/beta-Hydrolases"/>
    <property type="match status" value="1"/>
</dbReference>
<dbReference type="AlphaFoldDB" id="A0AAU9M1W5"/>
<keyword evidence="1" id="KW-0378">Hydrolase</keyword>
<gene>
    <name evidence="3" type="ORF">LVIROSA_LOCUS8517</name>
</gene>
<dbReference type="EMBL" id="CAKMRJ010001112">
    <property type="protein sequence ID" value="CAH1421101.1"/>
    <property type="molecule type" value="Genomic_DNA"/>
</dbReference>
<evidence type="ECO:0000259" key="2">
    <source>
        <dbReference type="Pfam" id="PF01764"/>
    </source>
</evidence>
<keyword evidence="4" id="KW-1185">Reference proteome</keyword>
<accession>A0AAU9M1W5</accession>
<feature type="domain" description="Fungal lipase-type" evidence="2">
    <location>
        <begin position="204"/>
        <end position="365"/>
    </location>
</feature>
<evidence type="ECO:0000313" key="3">
    <source>
        <dbReference type="EMBL" id="CAH1421101.1"/>
    </source>
</evidence>